<evidence type="ECO:0000313" key="1">
    <source>
        <dbReference type="EMBL" id="JAH80270.1"/>
    </source>
</evidence>
<reference evidence="1" key="1">
    <citation type="submission" date="2014-11" db="EMBL/GenBank/DDBJ databases">
        <authorList>
            <person name="Amaro Gonzalez C."/>
        </authorList>
    </citation>
    <scope>NUCLEOTIDE SEQUENCE</scope>
</reference>
<protein>
    <submittedName>
        <fullName evidence="1">Uncharacterized protein</fullName>
    </submittedName>
</protein>
<dbReference type="EMBL" id="GBXM01028307">
    <property type="protein sequence ID" value="JAH80270.1"/>
    <property type="molecule type" value="Transcribed_RNA"/>
</dbReference>
<sequence>MFPILQVALPTCLTSPAIPACIADAKTRLQLKLMEATTKSRLVGGCVTLGRSHNAIMLIEM</sequence>
<dbReference type="AlphaFoldDB" id="A0A0E9VSD4"/>
<proteinExistence type="predicted"/>
<organism evidence="1">
    <name type="scientific">Anguilla anguilla</name>
    <name type="common">European freshwater eel</name>
    <name type="synonym">Muraena anguilla</name>
    <dbReference type="NCBI Taxonomy" id="7936"/>
    <lineage>
        <taxon>Eukaryota</taxon>
        <taxon>Metazoa</taxon>
        <taxon>Chordata</taxon>
        <taxon>Craniata</taxon>
        <taxon>Vertebrata</taxon>
        <taxon>Euteleostomi</taxon>
        <taxon>Actinopterygii</taxon>
        <taxon>Neopterygii</taxon>
        <taxon>Teleostei</taxon>
        <taxon>Anguilliformes</taxon>
        <taxon>Anguillidae</taxon>
        <taxon>Anguilla</taxon>
    </lineage>
</organism>
<name>A0A0E9VSD4_ANGAN</name>
<accession>A0A0E9VSD4</accession>
<dbReference type="EMBL" id="GBXM01029538">
    <property type="protein sequence ID" value="JAH79039.1"/>
    <property type="molecule type" value="Transcribed_RNA"/>
</dbReference>
<dbReference type="EMBL" id="GBXM01040592">
    <property type="protein sequence ID" value="JAH67985.1"/>
    <property type="molecule type" value="Transcribed_RNA"/>
</dbReference>
<reference evidence="1" key="2">
    <citation type="journal article" date="2015" name="Fish Shellfish Immunol.">
        <title>Early steps in the European eel (Anguilla anguilla)-Vibrio vulnificus interaction in the gills: Role of the RtxA13 toxin.</title>
        <authorList>
            <person name="Callol A."/>
            <person name="Pajuelo D."/>
            <person name="Ebbesson L."/>
            <person name="Teles M."/>
            <person name="MacKenzie S."/>
            <person name="Amaro C."/>
        </authorList>
    </citation>
    <scope>NUCLEOTIDE SEQUENCE</scope>
</reference>